<proteinExistence type="predicted"/>
<protein>
    <recommendedName>
        <fullName evidence="2">Periplasmic binding protein domain-containing protein</fullName>
    </recommendedName>
</protein>
<organism evidence="1">
    <name type="scientific">bioreactor metagenome</name>
    <dbReference type="NCBI Taxonomy" id="1076179"/>
    <lineage>
        <taxon>unclassified sequences</taxon>
        <taxon>metagenomes</taxon>
        <taxon>ecological metagenomes</taxon>
    </lineage>
</organism>
<dbReference type="EMBL" id="VSSQ01119240">
    <property type="protein sequence ID" value="MPN52794.1"/>
    <property type="molecule type" value="Genomic_DNA"/>
</dbReference>
<sequence>MLAAIDNKMDVMIGNNVPGLGAIALQVAVDALDGKQVPMETKVTPGFFSLDDSVDIGYPVVQIKEGENAFRELPGALDWPALPSDFQPQVTIDEISNYKQ</sequence>
<comment type="caution">
    <text evidence="1">The sequence shown here is derived from an EMBL/GenBank/DDBJ whole genome shotgun (WGS) entry which is preliminary data.</text>
</comment>
<evidence type="ECO:0000313" key="1">
    <source>
        <dbReference type="EMBL" id="MPN52794.1"/>
    </source>
</evidence>
<name>A0A645IWQ5_9ZZZZ</name>
<reference evidence="1" key="1">
    <citation type="submission" date="2019-08" db="EMBL/GenBank/DDBJ databases">
        <authorList>
            <person name="Kucharzyk K."/>
            <person name="Murdoch R.W."/>
            <person name="Higgins S."/>
            <person name="Loffler F."/>
        </authorList>
    </citation>
    <scope>NUCLEOTIDE SEQUENCE</scope>
</reference>
<dbReference type="AlphaFoldDB" id="A0A645IWQ5"/>
<accession>A0A645IWQ5</accession>
<gene>
    <name evidence="1" type="ORF">SDC9_200457</name>
</gene>
<evidence type="ECO:0008006" key="2">
    <source>
        <dbReference type="Google" id="ProtNLM"/>
    </source>
</evidence>